<evidence type="ECO:0000313" key="10">
    <source>
        <dbReference type="EMBL" id="BAM80351.1"/>
    </source>
</evidence>
<dbReference type="OMA" id="QPRANGC"/>
<dbReference type="InterPro" id="IPR004839">
    <property type="entry name" value="Aminotransferase_I/II_large"/>
</dbReference>
<dbReference type="eggNOG" id="KOG1357">
    <property type="taxonomic scope" value="Eukaryota"/>
</dbReference>
<comment type="similarity">
    <text evidence="2">Belongs to the class-II pyridoxal-phosphate-dependent aminotransferase family.</text>
</comment>
<sequence length="724" mass="79570">MATKTSLGERQLPEAGTVSGREPIEAEVAAAEELQLFVSNRGDGFVSYLSQRSPTPVDLSSLQARDRSSEEDENEDEDLCNDDDELDSDDADVFSGVTASSAGRLSSSPGSDALDVTSGATPVQKLSWRASSGSLRTPKTGSIETPKHRVTGVGSNASDRWESERSATRKTPMSPARMKLATSARRIPQRYSMAAQYVSEVPDEMYAEVPLVAALITYAMYAVVIVLGYLRDALSKILKRRRYAMIKPQGCAPLLSDFEDFYTRRLYRRIEDCWSRPICSAPGAYIDVIERRFRTPKERELLLQKGILERWATKPPQLKPVELIREGTNEVIGWIPQAPFTAALTYTGRVKRCLNLSSYNYLGYGEVPGGVDASVLETLDRYGVATGAARESGCTAVLRELEQTVARFVGKPDAIVIGMGFATNSMIIPAIIGKGGLIISDELNHASIVAGARSSGARIRVFRHNDAKDLERVLRSAIAEGQPRSHRQWRRILVVVEGIYSMEGAICNLREIARVTRKYKAFLFVDEAHSIGALGERGRGVCEFTGVDPRDVDILMGTFTKSFGAVGGYVAASRELVAHLRRTAPGALYASTMSPACAKHILFAMRQISGEDGTDIGRRKLTQLRENSLYFRRRLLEMGLQTIGSTGSPVIPIMLYVPSVIAEFSRECLKRGLAVVVVGFPATPLILSRSRICISAAHSREDLDFALNVIEQVADLLKIRYLRK</sequence>
<protein>
    <recommendedName>
        <fullName evidence="3">serine C-palmitoyltransferase</fullName>
        <ecNumber evidence="3">2.3.1.50</ecNumber>
    </recommendedName>
</protein>
<keyword evidence="8" id="KW-0812">Transmembrane</keyword>
<dbReference type="GO" id="GO:0030170">
    <property type="term" value="F:pyridoxal phosphate binding"/>
    <property type="evidence" value="ECO:0007669"/>
    <property type="project" value="InterPro"/>
</dbReference>
<dbReference type="InterPro" id="IPR015422">
    <property type="entry name" value="PyrdxlP-dep_Trfase_small"/>
</dbReference>
<keyword evidence="8" id="KW-0472">Membrane</keyword>
<organism evidence="10 11">
    <name type="scientific">Cyanidioschyzon merolae (strain NIES-3377 / 10D)</name>
    <name type="common">Unicellular red alga</name>
    <dbReference type="NCBI Taxonomy" id="280699"/>
    <lineage>
        <taxon>Eukaryota</taxon>
        <taxon>Rhodophyta</taxon>
        <taxon>Bangiophyceae</taxon>
        <taxon>Cyanidiales</taxon>
        <taxon>Cyanidiaceae</taxon>
        <taxon>Cyanidioschyzon</taxon>
    </lineage>
</organism>
<feature type="transmembrane region" description="Helical" evidence="8">
    <location>
        <begin position="209"/>
        <end position="230"/>
    </location>
</feature>
<feature type="compositionally biased region" description="Polar residues" evidence="7">
    <location>
        <begin position="48"/>
        <end position="63"/>
    </location>
</feature>
<evidence type="ECO:0000256" key="5">
    <source>
        <dbReference type="ARBA" id="ARBA00022898"/>
    </source>
</evidence>
<dbReference type="AlphaFoldDB" id="M1URW0"/>
<dbReference type="RefSeq" id="XP_005534958.1">
    <property type="nucleotide sequence ID" value="XM_005534901.1"/>
</dbReference>
<dbReference type="OrthoDB" id="65434at2759"/>
<evidence type="ECO:0000256" key="8">
    <source>
        <dbReference type="SAM" id="Phobius"/>
    </source>
</evidence>
<keyword evidence="11" id="KW-1185">Reference proteome</keyword>
<keyword evidence="4" id="KW-0808">Transferase</keyword>
<evidence type="ECO:0000259" key="9">
    <source>
        <dbReference type="Pfam" id="PF00155"/>
    </source>
</evidence>
<keyword evidence="5" id="KW-0663">Pyridoxal phosphate</keyword>
<comment type="catalytic activity">
    <reaction evidence="6">
        <text>L-serine + hexadecanoyl-CoA + H(+) = 3-oxosphinganine + CO2 + CoA</text>
        <dbReference type="Rhea" id="RHEA:14761"/>
        <dbReference type="ChEBI" id="CHEBI:15378"/>
        <dbReference type="ChEBI" id="CHEBI:16526"/>
        <dbReference type="ChEBI" id="CHEBI:33384"/>
        <dbReference type="ChEBI" id="CHEBI:57287"/>
        <dbReference type="ChEBI" id="CHEBI:57379"/>
        <dbReference type="ChEBI" id="CHEBI:58299"/>
        <dbReference type="EC" id="2.3.1.50"/>
    </reaction>
</comment>
<feature type="region of interest" description="Disordered" evidence="7">
    <location>
        <begin position="1"/>
        <end position="24"/>
    </location>
</feature>
<feature type="compositionally biased region" description="Polar residues" evidence="7">
    <location>
        <begin position="129"/>
        <end position="143"/>
    </location>
</feature>
<name>M1URW0_CYAM1</name>
<dbReference type="Pfam" id="PF00155">
    <property type="entry name" value="Aminotran_1_2"/>
    <property type="match status" value="1"/>
</dbReference>
<dbReference type="PANTHER" id="PTHR13693:SF3">
    <property type="entry name" value="LD36009P"/>
    <property type="match status" value="1"/>
</dbReference>
<reference evidence="10 11" key="1">
    <citation type="journal article" date="2004" name="Nature">
        <title>Genome sequence of the ultrasmall unicellular red alga Cyanidioschyzon merolae 10D.</title>
        <authorList>
            <person name="Matsuzaki M."/>
            <person name="Misumi O."/>
            <person name="Shin-i T."/>
            <person name="Maruyama S."/>
            <person name="Takahara M."/>
            <person name="Miyagishima S."/>
            <person name="Mori T."/>
            <person name="Nishida K."/>
            <person name="Yagisawa F."/>
            <person name="Nishida K."/>
            <person name="Yoshida Y."/>
            <person name="Nishimura Y."/>
            <person name="Nakao S."/>
            <person name="Kobayashi T."/>
            <person name="Momoyama Y."/>
            <person name="Higashiyama T."/>
            <person name="Minoda A."/>
            <person name="Sano M."/>
            <person name="Nomoto H."/>
            <person name="Oishi K."/>
            <person name="Hayashi H."/>
            <person name="Ohta F."/>
            <person name="Nishizaka S."/>
            <person name="Haga S."/>
            <person name="Miura S."/>
            <person name="Morishita T."/>
            <person name="Kabeya Y."/>
            <person name="Terasawa K."/>
            <person name="Suzuki Y."/>
            <person name="Ishii Y."/>
            <person name="Asakawa S."/>
            <person name="Takano H."/>
            <person name="Ohta N."/>
            <person name="Kuroiwa H."/>
            <person name="Tanaka K."/>
            <person name="Shimizu N."/>
            <person name="Sugano S."/>
            <person name="Sato N."/>
            <person name="Nozaki H."/>
            <person name="Ogasawara N."/>
            <person name="Kohara Y."/>
            <person name="Kuroiwa T."/>
        </authorList>
    </citation>
    <scope>NUCLEOTIDE SEQUENCE [LARGE SCALE GENOMIC DNA]</scope>
    <source>
        <strain evidence="10 11">10D</strain>
    </source>
</reference>
<dbReference type="GO" id="GO:0046512">
    <property type="term" value="P:sphingosine biosynthetic process"/>
    <property type="evidence" value="ECO:0007669"/>
    <property type="project" value="TreeGrafter"/>
</dbReference>
<dbReference type="GeneID" id="16993976"/>
<proteinExistence type="inferred from homology"/>
<feature type="region of interest" description="Disordered" evidence="7">
    <location>
        <begin position="47"/>
        <end position="177"/>
    </location>
</feature>
<dbReference type="InterPro" id="IPR015424">
    <property type="entry name" value="PyrdxlP-dep_Trfase"/>
</dbReference>
<evidence type="ECO:0000256" key="7">
    <source>
        <dbReference type="SAM" id="MobiDB-lite"/>
    </source>
</evidence>
<dbReference type="STRING" id="280699.M1URW0"/>
<reference evidence="10 11" key="2">
    <citation type="journal article" date="2007" name="BMC Biol.">
        <title>A 100%-complete sequence reveals unusually simple genomic features in the hot-spring red alga Cyanidioschyzon merolae.</title>
        <authorList>
            <person name="Nozaki H."/>
            <person name="Takano H."/>
            <person name="Misumi O."/>
            <person name="Terasawa K."/>
            <person name="Matsuzaki M."/>
            <person name="Maruyama S."/>
            <person name="Nishida K."/>
            <person name="Yagisawa F."/>
            <person name="Yoshida Y."/>
            <person name="Fujiwara T."/>
            <person name="Takio S."/>
            <person name="Tamura K."/>
            <person name="Chung S.J."/>
            <person name="Nakamura S."/>
            <person name="Kuroiwa H."/>
            <person name="Tanaka K."/>
            <person name="Sato N."/>
            <person name="Kuroiwa T."/>
        </authorList>
    </citation>
    <scope>NUCLEOTIDE SEQUENCE [LARGE SCALE GENOMIC DNA]</scope>
    <source>
        <strain evidence="10 11">10D</strain>
    </source>
</reference>
<dbReference type="GO" id="GO:0046513">
    <property type="term" value="P:ceramide biosynthetic process"/>
    <property type="evidence" value="ECO:0007669"/>
    <property type="project" value="TreeGrafter"/>
</dbReference>
<dbReference type="InterPro" id="IPR015421">
    <property type="entry name" value="PyrdxlP-dep_Trfase_major"/>
</dbReference>
<dbReference type="InterPro" id="IPR001917">
    <property type="entry name" value="Aminotrans_II_pyridoxalP_BS"/>
</dbReference>
<dbReference type="SUPFAM" id="SSF53383">
    <property type="entry name" value="PLP-dependent transferases"/>
    <property type="match status" value="1"/>
</dbReference>
<evidence type="ECO:0000313" key="11">
    <source>
        <dbReference type="Proteomes" id="UP000007014"/>
    </source>
</evidence>
<keyword evidence="8" id="KW-1133">Transmembrane helix</keyword>
<accession>M1URW0</accession>
<dbReference type="Proteomes" id="UP000007014">
    <property type="component" value="Chromosome 10"/>
</dbReference>
<dbReference type="Gramene" id="CMJ240CT">
    <property type="protein sequence ID" value="CMJ240CT"/>
    <property type="gene ID" value="CMJ240C"/>
</dbReference>
<dbReference type="PANTHER" id="PTHR13693">
    <property type="entry name" value="CLASS II AMINOTRANSFERASE/8-AMINO-7-OXONONANOATE SYNTHASE"/>
    <property type="match status" value="1"/>
</dbReference>
<dbReference type="KEGG" id="cme:CYME_CMJ240C"/>
<dbReference type="PROSITE" id="PS00599">
    <property type="entry name" value="AA_TRANSFER_CLASS_2"/>
    <property type="match status" value="1"/>
</dbReference>
<dbReference type="CDD" id="cd06454">
    <property type="entry name" value="KBL_like"/>
    <property type="match status" value="1"/>
</dbReference>
<dbReference type="EC" id="2.3.1.50" evidence="3"/>
<dbReference type="Gene3D" id="3.40.640.10">
    <property type="entry name" value="Type I PLP-dependent aspartate aminotransferase-like (Major domain)"/>
    <property type="match status" value="1"/>
</dbReference>
<evidence type="ECO:0000256" key="6">
    <source>
        <dbReference type="ARBA" id="ARBA00048528"/>
    </source>
</evidence>
<dbReference type="HOGENOM" id="CLU_015846_7_1_1"/>
<feature type="compositionally biased region" description="Low complexity" evidence="7">
    <location>
        <begin position="99"/>
        <end position="111"/>
    </location>
</feature>
<dbReference type="InterPro" id="IPR050087">
    <property type="entry name" value="AON_synthase_class-II"/>
</dbReference>
<dbReference type="GO" id="GO:0016020">
    <property type="term" value="C:membrane"/>
    <property type="evidence" value="ECO:0007669"/>
    <property type="project" value="GOC"/>
</dbReference>
<dbReference type="GO" id="GO:0017059">
    <property type="term" value="C:serine palmitoyltransferase complex"/>
    <property type="evidence" value="ECO:0007669"/>
    <property type="project" value="TreeGrafter"/>
</dbReference>
<evidence type="ECO:0000256" key="4">
    <source>
        <dbReference type="ARBA" id="ARBA00022679"/>
    </source>
</evidence>
<gene>
    <name evidence="10" type="ORF">CYME_CMJ240C</name>
</gene>
<evidence type="ECO:0000256" key="3">
    <source>
        <dbReference type="ARBA" id="ARBA00013220"/>
    </source>
</evidence>
<evidence type="ECO:0000256" key="2">
    <source>
        <dbReference type="ARBA" id="ARBA00008392"/>
    </source>
</evidence>
<feature type="compositionally biased region" description="Acidic residues" evidence="7">
    <location>
        <begin position="69"/>
        <end position="92"/>
    </location>
</feature>
<feature type="domain" description="Aminotransferase class I/classII large" evidence="9">
    <location>
        <begin position="353"/>
        <end position="710"/>
    </location>
</feature>
<dbReference type="GO" id="GO:0004758">
    <property type="term" value="F:serine C-palmitoyltransferase activity"/>
    <property type="evidence" value="ECO:0007669"/>
    <property type="project" value="UniProtKB-EC"/>
</dbReference>
<dbReference type="Gene3D" id="3.90.1150.10">
    <property type="entry name" value="Aspartate Aminotransferase, domain 1"/>
    <property type="match status" value="1"/>
</dbReference>
<comment type="cofactor">
    <cofactor evidence="1">
        <name>pyridoxal 5'-phosphate</name>
        <dbReference type="ChEBI" id="CHEBI:597326"/>
    </cofactor>
</comment>
<dbReference type="EMBL" id="AP006492">
    <property type="protein sequence ID" value="BAM80351.1"/>
    <property type="molecule type" value="Genomic_DNA"/>
</dbReference>
<evidence type="ECO:0000256" key="1">
    <source>
        <dbReference type="ARBA" id="ARBA00001933"/>
    </source>
</evidence>